<protein>
    <submittedName>
        <fullName evidence="1">Uncharacterized protein</fullName>
    </submittedName>
</protein>
<dbReference type="AlphaFoldDB" id="A0A444FU35"/>
<evidence type="ECO:0000313" key="1">
    <source>
        <dbReference type="EMBL" id="RRT45400.1"/>
    </source>
</evidence>
<dbReference type="CDD" id="cd01763">
    <property type="entry name" value="Ubl_SUMO_like"/>
    <property type="match status" value="1"/>
</dbReference>
<proteinExistence type="predicted"/>
<organism evidence="1 2">
    <name type="scientific">Ensete ventricosum</name>
    <name type="common">Abyssinian banana</name>
    <name type="synonym">Musa ensete</name>
    <dbReference type="NCBI Taxonomy" id="4639"/>
    <lineage>
        <taxon>Eukaryota</taxon>
        <taxon>Viridiplantae</taxon>
        <taxon>Streptophyta</taxon>
        <taxon>Embryophyta</taxon>
        <taxon>Tracheophyta</taxon>
        <taxon>Spermatophyta</taxon>
        <taxon>Magnoliopsida</taxon>
        <taxon>Liliopsida</taxon>
        <taxon>Zingiberales</taxon>
        <taxon>Musaceae</taxon>
        <taxon>Ensete</taxon>
    </lineage>
</organism>
<dbReference type="SUPFAM" id="SSF54236">
    <property type="entry name" value="Ubiquitin-like"/>
    <property type="match status" value="1"/>
</dbReference>
<dbReference type="Pfam" id="PF11976">
    <property type="entry name" value="Rad60-SLD"/>
    <property type="match status" value="1"/>
</dbReference>
<dbReference type="Gene3D" id="3.10.20.90">
    <property type="entry name" value="Phosphatidylinositol 3-kinase Catalytic Subunit, Chain A, domain 1"/>
    <property type="match status" value="1"/>
</dbReference>
<dbReference type="PANTHER" id="PTHR47813">
    <property type="entry name" value="UBIQUITIN-LIKE SUPERFAMILY PROTEIN"/>
    <property type="match status" value="1"/>
</dbReference>
<evidence type="ECO:0000313" key="2">
    <source>
        <dbReference type="Proteomes" id="UP000287651"/>
    </source>
</evidence>
<dbReference type="EMBL" id="AMZH03015858">
    <property type="protein sequence ID" value="RRT45400.1"/>
    <property type="molecule type" value="Genomic_DNA"/>
</dbReference>
<dbReference type="Proteomes" id="UP000287651">
    <property type="component" value="Unassembled WGS sequence"/>
</dbReference>
<sequence>MEHNNSGKSIEQLPKQQVQRQKIVISIQDKEGKKQFRIYTDDKFERLFKLYADKVQIKLDNLVFSFDGDKVCKNATPDGLGLEDDDIIEVHVKSQ</sequence>
<dbReference type="PANTHER" id="PTHR47813:SF2">
    <property type="entry name" value="UBIQUITIN-LIKE SUPERFAMILY PROTEIN"/>
    <property type="match status" value="1"/>
</dbReference>
<comment type="caution">
    <text evidence="1">The sequence shown here is derived from an EMBL/GenBank/DDBJ whole genome shotgun (WGS) entry which is preliminary data.</text>
</comment>
<dbReference type="InterPro" id="IPR029071">
    <property type="entry name" value="Ubiquitin-like_domsf"/>
</dbReference>
<name>A0A444FU35_ENSVE</name>
<gene>
    <name evidence="1" type="ORF">B296_00055168</name>
</gene>
<dbReference type="InterPro" id="IPR022617">
    <property type="entry name" value="Rad60/SUMO-like_dom"/>
</dbReference>
<accession>A0A444FU35</accession>
<reference evidence="1 2" key="1">
    <citation type="journal article" date="2014" name="Agronomy (Basel)">
        <title>A Draft Genome Sequence for Ensete ventricosum, the Drought-Tolerant Tree Against Hunger.</title>
        <authorList>
            <person name="Harrison J."/>
            <person name="Moore K.A."/>
            <person name="Paszkiewicz K."/>
            <person name="Jones T."/>
            <person name="Grant M."/>
            <person name="Ambacheew D."/>
            <person name="Muzemil S."/>
            <person name="Studholme D.J."/>
        </authorList>
    </citation>
    <scope>NUCLEOTIDE SEQUENCE [LARGE SCALE GENOMIC DNA]</scope>
</reference>